<organism evidence="3 4">
    <name type="scientific">Nannocystis bainbridge</name>
    <dbReference type="NCBI Taxonomy" id="2995303"/>
    <lineage>
        <taxon>Bacteria</taxon>
        <taxon>Pseudomonadati</taxon>
        <taxon>Myxococcota</taxon>
        <taxon>Polyangia</taxon>
        <taxon>Nannocystales</taxon>
        <taxon>Nannocystaceae</taxon>
        <taxon>Nannocystis</taxon>
    </lineage>
</organism>
<dbReference type="InterPro" id="IPR051549">
    <property type="entry name" value="PEP_Utilizing_Enz"/>
</dbReference>
<name>A0ABT5DZN8_9BACT</name>
<dbReference type="Gene3D" id="3.50.30.10">
    <property type="entry name" value="Phosphohistidine domain"/>
    <property type="match status" value="1"/>
</dbReference>
<evidence type="ECO:0000313" key="4">
    <source>
        <dbReference type="Proteomes" id="UP001221686"/>
    </source>
</evidence>
<dbReference type="InterPro" id="IPR002192">
    <property type="entry name" value="PPDK_AMP/ATP-bd"/>
</dbReference>
<feature type="domain" description="Pyruvate phosphate dikinase AMP/ATP-binding" evidence="2">
    <location>
        <begin position="17"/>
        <end position="315"/>
    </location>
</feature>
<reference evidence="3 4" key="1">
    <citation type="submission" date="2022-11" db="EMBL/GenBank/DDBJ databases">
        <title>Minimal conservation of predation-associated metabolite biosynthetic gene clusters underscores biosynthetic potential of Myxococcota including descriptions for ten novel species: Archangium lansinium sp. nov., Myxococcus landrumus sp. nov., Nannocystis bai.</title>
        <authorList>
            <person name="Ahearne A."/>
            <person name="Stevens C."/>
            <person name="Dowd S."/>
        </authorList>
    </citation>
    <scope>NUCLEOTIDE SEQUENCE [LARGE SCALE GENOMIC DNA]</scope>
    <source>
        <strain evidence="3 4">BB15-2</strain>
    </source>
</reference>
<dbReference type="InterPro" id="IPR036637">
    <property type="entry name" value="Phosphohistidine_dom_sf"/>
</dbReference>
<dbReference type="PANTHER" id="PTHR43615">
    <property type="entry name" value="PHOSPHOENOLPYRUVATE SYNTHASE-RELATED"/>
    <property type="match status" value="1"/>
</dbReference>
<feature type="domain" description="PEP-utilising enzyme mobile" evidence="1">
    <location>
        <begin position="808"/>
        <end position="878"/>
    </location>
</feature>
<dbReference type="RefSeq" id="WP_272087567.1">
    <property type="nucleotide sequence ID" value="NZ_JAQNDL010000002.1"/>
</dbReference>
<protein>
    <submittedName>
        <fullName evidence="3">Phosphoenolpyruvate synthase</fullName>
    </submittedName>
</protein>
<dbReference type="Gene3D" id="3.30.470.20">
    <property type="entry name" value="ATP-grasp fold, B domain"/>
    <property type="match status" value="1"/>
</dbReference>
<dbReference type="SUPFAM" id="SSF52009">
    <property type="entry name" value="Phosphohistidine domain"/>
    <property type="match status" value="1"/>
</dbReference>
<dbReference type="EMBL" id="JAQNDL010000002">
    <property type="protein sequence ID" value="MDC0719055.1"/>
    <property type="molecule type" value="Genomic_DNA"/>
</dbReference>
<dbReference type="Proteomes" id="UP001221686">
    <property type="component" value="Unassembled WGS sequence"/>
</dbReference>
<dbReference type="PANTHER" id="PTHR43615:SF1">
    <property type="entry name" value="PPDK_N DOMAIN-CONTAINING PROTEIN"/>
    <property type="match status" value="1"/>
</dbReference>
<dbReference type="Pfam" id="PF01326">
    <property type="entry name" value="PPDK_N"/>
    <property type="match status" value="1"/>
</dbReference>
<keyword evidence="4" id="KW-1185">Reference proteome</keyword>
<proteinExistence type="predicted"/>
<accession>A0ABT5DZN8</accession>
<evidence type="ECO:0000259" key="1">
    <source>
        <dbReference type="Pfam" id="PF00391"/>
    </source>
</evidence>
<dbReference type="Pfam" id="PF00391">
    <property type="entry name" value="PEP-utilizers"/>
    <property type="match status" value="1"/>
</dbReference>
<dbReference type="SUPFAM" id="SSF56059">
    <property type="entry name" value="Glutathione synthetase ATP-binding domain-like"/>
    <property type="match status" value="1"/>
</dbReference>
<gene>
    <name evidence="3" type="ORF">POL25_19275</name>
</gene>
<comment type="caution">
    <text evidence="3">The sequence shown here is derived from an EMBL/GenBank/DDBJ whole genome shotgun (WGS) entry which is preliminary data.</text>
</comment>
<evidence type="ECO:0000313" key="3">
    <source>
        <dbReference type="EMBL" id="MDC0719055.1"/>
    </source>
</evidence>
<sequence length="888" mass="95308">MTLILPFSAIGPDDLARVGGKGQNLGALTRAGFPVPPGFCVTTAAYHHFVAGCPEFAQWLDRLDALGPDDVAGARELGAGVRDALLAVPLPPALIADLAAAHRELGREHAYAVRSSATAEDLPGASFAGQQDTYLNIRGGDELSAAVRRCFASLFTDRAILYRARNGFGHRHVALAVVVQRMVVPDASGILFTADPVTGHRGTLTIDAGYGLGEALVSGLVTADLYRVDRRTGALKELRIGDKHVAIRAVPGGGTVTEDVPEDRRRARVLDDAAVAALTDLGARVEAHYGGVPQDLEWCLVEGRLWLVQARPITSLYPLPAPGPDDGAVHLYLSFGHAQNMIDPITPMGRDLWRAVFPFGKTRLDELPHGAATMVDAGSRIFIDFTPALRLGPTRRLAFRILRAVYPEVAARLATLVDRPEIQAAAKPRPAALGLAARMMWGVPFELAWLLLGARLEDQAAWADRLVAAWVASFRAAVESQPPGAARLRAARHQLTGVFQVMPKIAPRLAAGLLSLGRLRRRFADTPHAADVELLQRGLVGNVTTEMDLRVGDLADLVRLHPDLRAALEHVRPGQLERLRDLPGGPAFVDALAAFLVRFGMRGQAEIDIGRPRWADDPALLLTSIRGMAAHGDAPGQHRRHFAGLQAEAEAAAARLVAAAPVLARGWVRRQVECVRYCLGLREHPKYLFVQCFELVRRTILAAADPLVRDGRLAAPGDVWFLTYDELLELVADPHAFDPRPRIAERRADYEHSRHLTVPLVVTSEGEVPARPVPKDLPEGALAGLGASAGVVEGIAHVVLDPAAQVLRAGEILVAPYTDPGWTPLFVHAAGLVCDVGGMMTHGSVIAREYGIPAVVGVGDGTKRLKSGQRLRVDGSRGIVEVLAEPGP</sequence>
<dbReference type="InterPro" id="IPR013815">
    <property type="entry name" value="ATP_grasp_subdomain_1"/>
</dbReference>
<dbReference type="InterPro" id="IPR008279">
    <property type="entry name" value="PEP-util_enz_mobile_dom"/>
</dbReference>
<evidence type="ECO:0000259" key="2">
    <source>
        <dbReference type="Pfam" id="PF01326"/>
    </source>
</evidence>
<dbReference type="Gene3D" id="3.30.1490.20">
    <property type="entry name" value="ATP-grasp fold, A domain"/>
    <property type="match status" value="1"/>
</dbReference>